<dbReference type="RefSeq" id="WP_117679858.1">
    <property type="nucleotide sequence ID" value="NZ_QSRJ01000008.1"/>
</dbReference>
<dbReference type="InterPro" id="IPR000362">
    <property type="entry name" value="Fumarate_lyase_fam"/>
</dbReference>
<comment type="catalytic activity">
    <reaction evidence="6">
        <text>2-(N(omega)-L-arginino)succinate = fumarate + L-arginine</text>
        <dbReference type="Rhea" id="RHEA:24020"/>
        <dbReference type="ChEBI" id="CHEBI:29806"/>
        <dbReference type="ChEBI" id="CHEBI:32682"/>
        <dbReference type="ChEBI" id="CHEBI:57472"/>
        <dbReference type="EC" id="4.3.2.1"/>
    </reaction>
</comment>
<feature type="domain" description="Fumarate lyase N-terminal" evidence="7">
    <location>
        <begin position="6"/>
        <end position="300"/>
    </location>
</feature>
<dbReference type="FunFam" id="1.20.200.10:FF:000002">
    <property type="entry name" value="Argininosuccinate lyase"/>
    <property type="match status" value="1"/>
</dbReference>
<evidence type="ECO:0000256" key="2">
    <source>
        <dbReference type="ARBA" id="ARBA00012338"/>
    </source>
</evidence>
<dbReference type="Gene3D" id="1.20.200.10">
    <property type="entry name" value="Fumarase/aspartase (Central domain)"/>
    <property type="match status" value="1"/>
</dbReference>
<keyword evidence="4 6" id="KW-0028">Amino-acid biosynthesis</keyword>
<dbReference type="HAMAP" id="MF_00006">
    <property type="entry name" value="Arg_succ_lyase"/>
    <property type="match status" value="1"/>
</dbReference>
<dbReference type="InterPro" id="IPR020557">
    <property type="entry name" value="Fumarate_lyase_CS"/>
</dbReference>
<comment type="caution">
    <text evidence="9">The sequence shown here is derived from an EMBL/GenBank/DDBJ whole genome shotgun (WGS) entry which is preliminary data.</text>
</comment>
<evidence type="ECO:0000259" key="7">
    <source>
        <dbReference type="Pfam" id="PF00206"/>
    </source>
</evidence>
<comment type="similarity">
    <text evidence="6">Belongs to the lyase 1 family. Argininosuccinate lyase subfamily.</text>
</comment>
<evidence type="ECO:0000313" key="9">
    <source>
        <dbReference type="EMBL" id="RGL09724.1"/>
    </source>
</evidence>
<dbReference type="GO" id="GO:0004056">
    <property type="term" value="F:argininosuccinate lyase activity"/>
    <property type="evidence" value="ECO:0007669"/>
    <property type="project" value="UniProtKB-UniRule"/>
</dbReference>
<protein>
    <recommendedName>
        <fullName evidence="2 6">Argininosuccinate lyase</fullName>
        <shortName evidence="6">ASAL</shortName>
        <ecNumber evidence="2 6">4.3.2.1</ecNumber>
    </recommendedName>
    <alternativeName>
        <fullName evidence="6">Arginosuccinase</fullName>
    </alternativeName>
</protein>
<dbReference type="NCBIfam" id="TIGR00838">
    <property type="entry name" value="argH"/>
    <property type="match status" value="1"/>
</dbReference>
<dbReference type="FunFam" id="1.10.40.30:FF:000001">
    <property type="entry name" value="Argininosuccinate lyase"/>
    <property type="match status" value="1"/>
</dbReference>
<dbReference type="PANTHER" id="PTHR43814:SF1">
    <property type="entry name" value="ARGININOSUCCINATE LYASE"/>
    <property type="match status" value="1"/>
</dbReference>
<evidence type="ECO:0000259" key="8">
    <source>
        <dbReference type="Pfam" id="PF14698"/>
    </source>
</evidence>
<accession>A0A3E4QSC6</accession>
<dbReference type="UniPathway" id="UPA00068">
    <property type="reaction ID" value="UER00114"/>
</dbReference>
<evidence type="ECO:0000313" key="10">
    <source>
        <dbReference type="Proteomes" id="UP000260943"/>
    </source>
</evidence>
<dbReference type="FunFam" id="1.10.275.10:FF:000002">
    <property type="entry name" value="Argininosuccinate lyase"/>
    <property type="match status" value="1"/>
</dbReference>
<dbReference type="GO" id="GO:0005829">
    <property type="term" value="C:cytosol"/>
    <property type="evidence" value="ECO:0007669"/>
    <property type="project" value="TreeGrafter"/>
</dbReference>
<name>A0A3E4QSC6_9ACTN</name>
<dbReference type="SUPFAM" id="SSF48557">
    <property type="entry name" value="L-aspartase-like"/>
    <property type="match status" value="1"/>
</dbReference>
<dbReference type="Gene3D" id="1.10.40.30">
    <property type="entry name" value="Fumarase/aspartase (C-terminal domain)"/>
    <property type="match status" value="1"/>
</dbReference>
<proteinExistence type="inferred from homology"/>
<evidence type="ECO:0000256" key="3">
    <source>
        <dbReference type="ARBA" id="ARBA00022571"/>
    </source>
</evidence>
<dbReference type="Gene3D" id="1.10.275.10">
    <property type="entry name" value="Fumarase/aspartase (N-terminal domain)"/>
    <property type="match status" value="1"/>
</dbReference>
<dbReference type="PRINTS" id="PR00145">
    <property type="entry name" value="ARGSUCLYASE"/>
</dbReference>
<dbReference type="InterPro" id="IPR009049">
    <property type="entry name" value="Argininosuccinate_lyase"/>
</dbReference>
<evidence type="ECO:0000256" key="1">
    <source>
        <dbReference type="ARBA" id="ARBA00004941"/>
    </source>
</evidence>
<dbReference type="Pfam" id="PF00206">
    <property type="entry name" value="Lyase_1"/>
    <property type="match status" value="1"/>
</dbReference>
<dbReference type="EMBL" id="QSRJ01000008">
    <property type="protein sequence ID" value="RGL09724.1"/>
    <property type="molecule type" value="Genomic_DNA"/>
</dbReference>
<keyword evidence="3 6" id="KW-0055">Arginine biosynthesis</keyword>
<dbReference type="PANTHER" id="PTHR43814">
    <property type="entry name" value="ARGININOSUCCINATE LYASE"/>
    <property type="match status" value="1"/>
</dbReference>
<evidence type="ECO:0000256" key="6">
    <source>
        <dbReference type="HAMAP-Rule" id="MF_00006"/>
    </source>
</evidence>
<dbReference type="Proteomes" id="UP000260943">
    <property type="component" value="Unassembled WGS sequence"/>
</dbReference>
<dbReference type="Pfam" id="PF14698">
    <property type="entry name" value="ASL_C2"/>
    <property type="match status" value="1"/>
</dbReference>
<comment type="subcellular location">
    <subcellularLocation>
        <location evidence="6">Cytoplasm</location>
    </subcellularLocation>
</comment>
<dbReference type="AlphaFoldDB" id="A0A3E4QSC6"/>
<dbReference type="PROSITE" id="PS00163">
    <property type="entry name" value="FUMARATE_LYASES"/>
    <property type="match status" value="1"/>
</dbReference>
<reference evidence="9 10" key="1">
    <citation type="submission" date="2018-08" db="EMBL/GenBank/DDBJ databases">
        <title>A genome reference for cultivated species of the human gut microbiota.</title>
        <authorList>
            <person name="Zou Y."/>
            <person name="Xue W."/>
            <person name="Luo G."/>
        </authorList>
    </citation>
    <scope>NUCLEOTIDE SEQUENCE [LARGE SCALE GENOMIC DNA]</scope>
    <source>
        <strain evidence="9 10">TF08-14</strain>
    </source>
</reference>
<dbReference type="InterPro" id="IPR029419">
    <property type="entry name" value="Arg_succ_lyase_C"/>
</dbReference>
<keyword evidence="5 6" id="KW-0456">Lyase</keyword>
<organism evidence="9 10">
    <name type="scientific">Collinsella tanakaei</name>
    <dbReference type="NCBI Taxonomy" id="626935"/>
    <lineage>
        <taxon>Bacteria</taxon>
        <taxon>Bacillati</taxon>
        <taxon>Actinomycetota</taxon>
        <taxon>Coriobacteriia</taxon>
        <taxon>Coriobacteriales</taxon>
        <taxon>Coriobacteriaceae</taxon>
        <taxon>Collinsella</taxon>
    </lineage>
</organism>
<dbReference type="EC" id="4.3.2.1" evidence="2 6"/>
<dbReference type="PRINTS" id="PR00149">
    <property type="entry name" value="FUMRATELYASE"/>
</dbReference>
<feature type="domain" description="Argininosuccinate lyase C-terminal" evidence="8">
    <location>
        <begin position="364"/>
        <end position="431"/>
    </location>
</feature>
<evidence type="ECO:0000256" key="4">
    <source>
        <dbReference type="ARBA" id="ARBA00022605"/>
    </source>
</evidence>
<comment type="pathway">
    <text evidence="1 6">Amino-acid biosynthesis; L-arginine biosynthesis; L-arginine from L-ornithine and carbamoyl phosphate: step 3/3.</text>
</comment>
<sequence length="475" mass="51295">MALWGGRFEGGVATSTQEFGASLPVDKHLYKQDIAGSKAHAGVLAKQGIISDSDAQAITEGLDQIEAQIDAGDFVFDINDEDIHMAIESELTRRIGEAGKRLHTGRSRNDQVATDTRLAVKALTKDLMEANLNLRHVLVEAAEANKKAILPGMTHLQHAQPVLFSHHLLAYYWMFTRDYKRIVAAFEAADASPLGAAALAGTTYPLDRVASAHAMDFKQIIPNSLDAVSDRDFLLDLHFACSTMAMHLSRLAEEIVLWSSSEFGFITLSDSFSTGSSIMPQKKNPDFAELIRGKTGRVYGNLVQLLVTCKGLPLAYNKDLQEDKEGALDSAHTLAQCLSVMSGMISTMTVNADAMRAACKVGHLAATDVADYLAKRGMPFREAHAVVGHLVLECDKRGCQLDDLPLEVFKEASPLFGADITSALDIDAIVAARTTQGGTAPTAVAEQMRLVRASYTADEAYLEGLPYIVPMGQGA</sequence>
<gene>
    <name evidence="6 9" type="primary">argH</name>
    <name evidence="9" type="ORF">DXC81_07520</name>
</gene>
<dbReference type="InterPro" id="IPR022761">
    <property type="entry name" value="Fumarate_lyase_N"/>
</dbReference>
<evidence type="ECO:0000256" key="5">
    <source>
        <dbReference type="ARBA" id="ARBA00023239"/>
    </source>
</evidence>
<dbReference type="InterPro" id="IPR024083">
    <property type="entry name" value="Fumarase/histidase_N"/>
</dbReference>
<dbReference type="GO" id="GO:0042450">
    <property type="term" value="P:L-arginine biosynthetic process via ornithine"/>
    <property type="evidence" value="ECO:0007669"/>
    <property type="project" value="UniProtKB-UniRule"/>
</dbReference>
<dbReference type="InterPro" id="IPR008948">
    <property type="entry name" value="L-Aspartase-like"/>
</dbReference>
<dbReference type="CDD" id="cd01359">
    <property type="entry name" value="Argininosuccinate_lyase"/>
    <property type="match status" value="1"/>
</dbReference>
<keyword evidence="6" id="KW-0963">Cytoplasm</keyword>